<evidence type="ECO:0000313" key="4">
    <source>
        <dbReference type="EMBL" id="MDI5964571.1"/>
    </source>
</evidence>
<feature type="domain" description="Beta-ketoacyl-[acyl-carrier-protein] synthase III C-terminal" evidence="3">
    <location>
        <begin position="227"/>
        <end position="314"/>
    </location>
</feature>
<dbReference type="Proteomes" id="UP001156398">
    <property type="component" value="Unassembled WGS sequence"/>
</dbReference>
<evidence type="ECO:0000259" key="3">
    <source>
        <dbReference type="Pfam" id="PF08541"/>
    </source>
</evidence>
<dbReference type="InterPro" id="IPR013747">
    <property type="entry name" value="ACP_syn_III_C"/>
</dbReference>
<reference evidence="4 5" key="1">
    <citation type="submission" date="2023-05" db="EMBL/GenBank/DDBJ databases">
        <title>Streptantibioticus silvisoli sp. nov., acidotolerant actinomycetes 1 from pine litter.</title>
        <authorList>
            <person name="Swiecimska M."/>
            <person name="Golinska P."/>
            <person name="Sangal V."/>
            <person name="Wachnowicz B."/>
            <person name="Goodfellow M."/>
        </authorList>
    </citation>
    <scope>NUCLEOTIDE SEQUENCE [LARGE SCALE GENOMIC DNA]</scope>
    <source>
        <strain evidence="4 5">SL54</strain>
    </source>
</reference>
<dbReference type="SUPFAM" id="SSF53901">
    <property type="entry name" value="Thiolase-like"/>
    <property type="match status" value="1"/>
</dbReference>
<keyword evidence="5" id="KW-1185">Reference proteome</keyword>
<sequence length="319" mass="34592">MSVGLSRVAVQLPRGIEAVDDVLVRSGCRPMERRMFAKVYGLRDSPTLAADERMEDLLVEAGRAALDGGPAALILYGHTLLMAEVDLCGEFPDRLRSRLGLSGSRFYGLSHINCASVLRAVELARSFLGRPGADPDERVLVLGGDQGSASDRGRFITGSTVAGDSAIGLLVHGPGAAARPRYRYLAGASGRDTRFHRNMRMPAEEFALFNRICSEQAVETLDRAARAAGLAMDRLDHVMLHLSNQVFARSFSRQSGIPKDRIHLDLLAERGHNFGTDALMALQHADRTGRLRPGDRCALVAIGLGAYFQAVIVEVAEDR</sequence>
<dbReference type="InterPro" id="IPR016039">
    <property type="entry name" value="Thiolase-like"/>
</dbReference>
<dbReference type="EMBL" id="JAAGKO020000025">
    <property type="protein sequence ID" value="MDI5964571.1"/>
    <property type="molecule type" value="Genomic_DNA"/>
</dbReference>
<dbReference type="Gene3D" id="3.40.47.10">
    <property type="match status" value="2"/>
</dbReference>
<keyword evidence="2" id="KW-0012">Acyltransferase</keyword>
<evidence type="ECO:0000256" key="1">
    <source>
        <dbReference type="ARBA" id="ARBA00022679"/>
    </source>
</evidence>
<evidence type="ECO:0000256" key="2">
    <source>
        <dbReference type="ARBA" id="ARBA00023315"/>
    </source>
</evidence>
<accession>A0ABT6W1F5</accession>
<comment type="caution">
    <text evidence="4">The sequence shown here is derived from an EMBL/GenBank/DDBJ whole genome shotgun (WGS) entry which is preliminary data.</text>
</comment>
<gene>
    <name evidence="4" type="ORF">POF43_017870</name>
</gene>
<dbReference type="PANTHER" id="PTHR34069">
    <property type="entry name" value="3-OXOACYL-[ACYL-CARRIER-PROTEIN] SYNTHASE 3"/>
    <property type="match status" value="1"/>
</dbReference>
<keyword evidence="1" id="KW-0808">Transferase</keyword>
<dbReference type="Pfam" id="PF08541">
    <property type="entry name" value="ACP_syn_III_C"/>
    <property type="match status" value="1"/>
</dbReference>
<dbReference type="RefSeq" id="WP_271325316.1">
    <property type="nucleotide sequence ID" value="NZ_JAAGKO020000025.1"/>
</dbReference>
<dbReference type="PANTHER" id="PTHR34069:SF2">
    <property type="entry name" value="BETA-KETOACYL-[ACYL-CARRIER-PROTEIN] SYNTHASE III"/>
    <property type="match status" value="1"/>
</dbReference>
<protein>
    <submittedName>
        <fullName evidence="4">3-oxoacyl-[acyl-carrier-protein] synthase III C-terminal domain-containing protein</fullName>
    </submittedName>
</protein>
<organism evidence="4 5">
    <name type="scientific">Streptantibioticus silvisoli</name>
    <dbReference type="NCBI Taxonomy" id="2705255"/>
    <lineage>
        <taxon>Bacteria</taxon>
        <taxon>Bacillati</taxon>
        <taxon>Actinomycetota</taxon>
        <taxon>Actinomycetes</taxon>
        <taxon>Kitasatosporales</taxon>
        <taxon>Streptomycetaceae</taxon>
        <taxon>Streptantibioticus</taxon>
    </lineage>
</organism>
<name>A0ABT6W1F5_9ACTN</name>
<proteinExistence type="predicted"/>
<evidence type="ECO:0000313" key="5">
    <source>
        <dbReference type="Proteomes" id="UP001156398"/>
    </source>
</evidence>